<reference evidence="3 4" key="1">
    <citation type="submission" date="2016-10" db="EMBL/GenBank/DDBJ databases">
        <title>Reductive evolution of mitochondrial metabolism and differential evolution of invasion-related proteins in Cryptosporidium.</title>
        <authorList>
            <person name="Liu S."/>
            <person name="Roellig D.M."/>
            <person name="Guo Y."/>
            <person name="Li N."/>
            <person name="Frace M.A."/>
            <person name="Tang K."/>
            <person name="Zhang L."/>
            <person name="Feng Y."/>
            <person name="Xiao L."/>
        </authorList>
    </citation>
    <scope>NUCLEOTIDE SEQUENCE [LARGE SCALE GENOMIC DNA]</scope>
    <source>
        <strain evidence="3">39726</strain>
    </source>
</reference>
<keyword evidence="4" id="KW-1185">Reference proteome</keyword>
<dbReference type="EMBL" id="LRBP01000022">
    <property type="protein sequence ID" value="OII72474.1"/>
    <property type="molecule type" value="Genomic_DNA"/>
</dbReference>
<gene>
    <name evidence="3" type="ORF">cubi_00469</name>
</gene>
<evidence type="ECO:0000313" key="3">
    <source>
        <dbReference type="EMBL" id="OII72474.1"/>
    </source>
</evidence>
<feature type="compositionally biased region" description="Polar residues" evidence="1">
    <location>
        <begin position="369"/>
        <end position="387"/>
    </location>
</feature>
<feature type="transmembrane region" description="Helical" evidence="2">
    <location>
        <begin position="159"/>
        <end position="178"/>
    </location>
</feature>
<organism evidence="3 4">
    <name type="scientific">Cryptosporidium ubiquitum</name>
    <dbReference type="NCBI Taxonomy" id="857276"/>
    <lineage>
        <taxon>Eukaryota</taxon>
        <taxon>Sar</taxon>
        <taxon>Alveolata</taxon>
        <taxon>Apicomplexa</taxon>
        <taxon>Conoidasida</taxon>
        <taxon>Coccidia</taxon>
        <taxon>Eucoccidiorida</taxon>
        <taxon>Eimeriorina</taxon>
        <taxon>Cryptosporidiidae</taxon>
        <taxon>Cryptosporidium</taxon>
    </lineage>
</organism>
<feature type="region of interest" description="Disordered" evidence="1">
    <location>
        <begin position="369"/>
        <end position="403"/>
    </location>
</feature>
<dbReference type="RefSeq" id="XP_028873972.1">
    <property type="nucleotide sequence ID" value="XM_029017483.1"/>
</dbReference>
<dbReference type="AlphaFoldDB" id="A0A1J4ME07"/>
<keyword evidence="2" id="KW-0812">Transmembrane</keyword>
<evidence type="ECO:0000256" key="1">
    <source>
        <dbReference type="SAM" id="MobiDB-lite"/>
    </source>
</evidence>
<accession>A0A1J4ME07</accession>
<proteinExistence type="predicted"/>
<protein>
    <submittedName>
        <fullName evidence="3">Uncharacterized protein</fullName>
    </submittedName>
</protein>
<evidence type="ECO:0000256" key="2">
    <source>
        <dbReference type="SAM" id="Phobius"/>
    </source>
</evidence>
<feature type="transmembrane region" description="Helical" evidence="2">
    <location>
        <begin position="95"/>
        <end position="120"/>
    </location>
</feature>
<evidence type="ECO:0000313" key="4">
    <source>
        <dbReference type="Proteomes" id="UP000186176"/>
    </source>
</evidence>
<name>A0A1J4ME07_9CRYT</name>
<dbReference type="OrthoDB" id="340148at2759"/>
<keyword evidence="2" id="KW-1133">Transmembrane helix</keyword>
<feature type="transmembrane region" description="Helical" evidence="2">
    <location>
        <begin position="63"/>
        <end position="89"/>
    </location>
</feature>
<feature type="compositionally biased region" description="Basic and acidic residues" evidence="1">
    <location>
        <begin position="391"/>
        <end position="403"/>
    </location>
</feature>
<dbReference type="GeneID" id="39977262"/>
<sequence length="403" mass="45946">MRHQRRLSHPKKGEREQFKHHLLPYPGKPSKATYGKKCENYPEFLFCIPIKPASNILGCELDIFVKLVSIISICIWLSLLVLEGFYFYIEIVGAQTVFFVTIAIIFGLLLVSFGIFCGILGYIGCTISNFRCIYFFFLHLNYQLIVNVYAVIASVIRGYIIYFCAYLLSILLICFFLYPSWSLYVHIKINGIPPNVYKHYGLLNDALSKFEQKNERKSNLEESESFVENVCSSVSNGPGITTSIHVNTHIFQKKEQNRITMIKQQSSIKTSGTSIHNNNFEDCTDRLMHTAVKFSDENDNSLCTRVEKSTVQTQNTQTLDSSHPSSNNNSLTQPYIPPNISCKIRNEAKILLNWSTPALSINRNVVASSNAEHSNRSSDTTFQSNKLKTSRHNEQPKFTRTDI</sequence>
<keyword evidence="2" id="KW-0472">Membrane</keyword>
<dbReference type="VEuPathDB" id="CryptoDB:cubi_00469"/>
<dbReference type="Proteomes" id="UP000186176">
    <property type="component" value="Unassembled WGS sequence"/>
</dbReference>
<feature type="compositionally biased region" description="Polar residues" evidence="1">
    <location>
        <begin position="309"/>
        <end position="333"/>
    </location>
</feature>
<feature type="transmembrane region" description="Helical" evidence="2">
    <location>
        <begin position="132"/>
        <end position="153"/>
    </location>
</feature>
<feature type="region of interest" description="Disordered" evidence="1">
    <location>
        <begin position="308"/>
        <end position="337"/>
    </location>
</feature>
<comment type="caution">
    <text evidence="3">The sequence shown here is derived from an EMBL/GenBank/DDBJ whole genome shotgun (WGS) entry which is preliminary data.</text>
</comment>